<organism evidence="3 4">
    <name type="scientific">Furfurilactobacillus siliginis</name>
    <dbReference type="NCBI Taxonomy" id="348151"/>
    <lineage>
        <taxon>Bacteria</taxon>
        <taxon>Bacillati</taxon>
        <taxon>Bacillota</taxon>
        <taxon>Bacilli</taxon>
        <taxon>Lactobacillales</taxon>
        <taxon>Lactobacillaceae</taxon>
        <taxon>Furfurilactobacillus</taxon>
    </lineage>
</organism>
<dbReference type="GO" id="GO:0016747">
    <property type="term" value="F:acyltransferase activity, transferring groups other than amino-acyl groups"/>
    <property type="evidence" value="ECO:0007669"/>
    <property type="project" value="InterPro"/>
</dbReference>
<reference evidence="3 4" key="1">
    <citation type="journal article" date="2015" name="Genome Announc.">
        <title>Expanding the biotechnology potential of lactobacilli through comparative genomics of 213 strains and associated genera.</title>
        <authorList>
            <person name="Sun Z."/>
            <person name="Harris H.M."/>
            <person name="McCann A."/>
            <person name="Guo C."/>
            <person name="Argimon S."/>
            <person name="Zhang W."/>
            <person name="Yang X."/>
            <person name="Jeffery I.B."/>
            <person name="Cooney J.C."/>
            <person name="Kagawa T.F."/>
            <person name="Liu W."/>
            <person name="Song Y."/>
            <person name="Salvetti E."/>
            <person name="Wrobel A."/>
            <person name="Rasinkangas P."/>
            <person name="Parkhill J."/>
            <person name="Rea M.C."/>
            <person name="O'Sullivan O."/>
            <person name="Ritari J."/>
            <person name="Douillard F.P."/>
            <person name="Paul Ross R."/>
            <person name="Yang R."/>
            <person name="Briner A.E."/>
            <person name="Felis G.E."/>
            <person name="de Vos W.M."/>
            <person name="Barrangou R."/>
            <person name="Klaenhammer T.R."/>
            <person name="Caufield P.W."/>
            <person name="Cui Y."/>
            <person name="Zhang H."/>
            <person name="O'Toole P.W."/>
        </authorList>
    </citation>
    <scope>NUCLEOTIDE SEQUENCE [LARGE SCALE GENOMIC DNA]</scope>
    <source>
        <strain evidence="3 4">DSM 22696</strain>
    </source>
</reference>
<evidence type="ECO:0000313" key="2">
    <source>
        <dbReference type="EMBL" id="GEK29524.1"/>
    </source>
</evidence>
<dbReference type="STRING" id="348151.IV55_GL001381"/>
<protein>
    <recommendedName>
        <fullName evidence="1">N-acetyltransferase domain-containing protein</fullName>
    </recommendedName>
</protein>
<dbReference type="OrthoDB" id="9797178at2"/>
<name>A0A0R2LCQ8_9LACO</name>
<dbReference type="Gene3D" id="3.40.630.30">
    <property type="match status" value="1"/>
</dbReference>
<evidence type="ECO:0000313" key="3">
    <source>
        <dbReference type="EMBL" id="KRN96413.1"/>
    </source>
</evidence>
<gene>
    <name evidence="3" type="ORF">IV55_GL001381</name>
    <name evidence="2" type="ORF">LSI01_18350</name>
</gene>
<dbReference type="InterPro" id="IPR000182">
    <property type="entry name" value="GNAT_dom"/>
</dbReference>
<dbReference type="Pfam" id="PF00583">
    <property type="entry name" value="Acetyltransf_1"/>
    <property type="match status" value="1"/>
</dbReference>
<dbReference type="CDD" id="cd04301">
    <property type="entry name" value="NAT_SF"/>
    <property type="match status" value="1"/>
</dbReference>
<dbReference type="EMBL" id="BJUD01000065">
    <property type="protein sequence ID" value="GEK29524.1"/>
    <property type="molecule type" value="Genomic_DNA"/>
</dbReference>
<dbReference type="AlphaFoldDB" id="A0A0R2LCQ8"/>
<feature type="domain" description="N-acetyltransferase" evidence="1">
    <location>
        <begin position="3"/>
        <end position="156"/>
    </location>
</feature>
<evidence type="ECO:0000313" key="5">
    <source>
        <dbReference type="Proteomes" id="UP000321429"/>
    </source>
</evidence>
<evidence type="ECO:0000313" key="4">
    <source>
        <dbReference type="Proteomes" id="UP000051139"/>
    </source>
</evidence>
<dbReference type="SUPFAM" id="SSF55729">
    <property type="entry name" value="Acyl-CoA N-acyltransferases (Nat)"/>
    <property type="match status" value="1"/>
</dbReference>
<dbReference type="PROSITE" id="PS51186">
    <property type="entry name" value="GNAT"/>
    <property type="match status" value="1"/>
</dbReference>
<reference evidence="2 5" key="2">
    <citation type="submission" date="2019-07" db="EMBL/GenBank/DDBJ databases">
        <title>Whole genome shotgun sequence of Lactobacillus siliginis NBRC 101315.</title>
        <authorList>
            <person name="Hosoyama A."/>
            <person name="Uohara A."/>
            <person name="Ohji S."/>
            <person name="Ichikawa N."/>
        </authorList>
    </citation>
    <scope>NUCLEOTIDE SEQUENCE [LARGE SCALE GENOMIC DNA]</scope>
    <source>
        <strain evidence="2 5">NBRC 101315</strain>
    </source>
</reference>
<accession>A0A0R2LCQ8</accession>
<sequence length="174" mass="19427">MTFTLHTADAHDYDAEAKLIETTYQNDPDEMQIIKQQLLALRHERTYTEAFELVVKDQTNTIVGLGALSDSYILGQPTARIAILFPLLVAPDYANQGIGRQLIDELEHRAFVRGYQAVAITGSPDYLTRFGYQPALDFGITANPLATGICMLRELRPDALRHFSGKLVYPNALT</sequence>
<proteinExistence type="predicted"/>
<dbReference type="InterPro" id="IPR016181">
    <property type="entry name" value="Acyl_CoA_acyltransferase"/>
</dbReference>
<dbReference type="PATRIC" id="fig|348151.3.peg.1420"/>
<dbReference type="EMBL" id="JQCB01000004">
    <property type="protein sequence ID" value="KRN96413.1"/>
    <property type="molecule type" value="Genomic_DNA"/>
</dbReference>
<keyword evidence="4" id="KW-1185">Reference proteome</keyword>
<evidence type="ECO:0000259" key="1">
    <source>
        <dbReference type="PROSITE" id="PS51186"/>
    </source>
</evidence>
<dbReference type="RefSeq" id="WP_057809647.1">
    <property type="nucleotide sequence ID" value="NZ_BJUD01000065.1"/>
</dbReference>
<comment type="caution">
    <text evidence="3">The sequence shown here is derived from an EMBL/GenBank/DDBJ whole genome shotgun (WGS) entry which is preliminary data.</text>
</comment>
<dbReference type="Proteomes" id="UP000321429">
    <property type="component" value="Unassembled WGS sequence"/>
</dbReference>
<dbReference type="Proteomes" id="UP000051139">
    <property type="component" value="Unassembled WGS sequence"/>
</dbReference>